<dbReference type="GO" id="GO:0016788">
    <property type="term" value="F:hydrolase activity, acting on ester bonds"/>
    <property type="evidence" value="ECO:0007669"/>
    <property type="project" value="InterPro"/>
</dbReference>
<sequence>MIKSLEEKLQKIRLVVTDFDGIHTDGKVLVSQDGIEIVMCSRKDGLGIAMLKKAGIEVHVISKERNSVVSARCKKMNIPCDQGVHDSDGKLEILKRITGEKNLVPTQVLYMGDDVNDRAPLEFAGVAVTVADGHPSLMEICDYVTTRNGGDHAVREVAEQILRAQGVPISF</sequence>
<evidence type="ECO:0000256" key="1">
    <source>
        <dbReference type="ARBA" id="ARBA00001946"/>
    </source>
</evidence>
<keyword evidence="5" id="KW-0378">Hydrolase</keyword>
<reference evidence="7 8" key="1">
    <citation type="submission" date="2017-09" db="EMBL/GenBank/DDBJ databases">
        <title>Depth-based differentiation of microbial function through sediment-hosted aquifers and enrichment of novel symbionts in the deep terrestrial subsurface.</title>
        <authorList>
            <person name="Probst A.J."/>
            <person name="Ladd B."/>
            <person name="Jarett J.K."/>
            <person name="Geller-Mcgrath D.E."/>
            <person name="Sieber C.M."/>
            <person name="Emerson J.B."/>
            <person name="Anantharaman K."/>
            <person name="Thomas B.C."/>
            <person name="Malmstrom R."/>
            <person name="Stieglmeier M."/>
            <person name="Klingl A."/>
            <person name="Woyke T."/>
            <person name="Ryan C.M."/>
            <person name="Banfield J.F."/>
        </authorList>
    </citation>
    <scope>NUCLEOTIDE SEQUENCE [LARGE SCALE GENOMIC DNA]</scope>
    <source>
        <strain evidence="7">CG11_big_fil_rev_8_21_14_0_20_46_11</strain>
    </source>
</reference>
<organism evidence="7 8">
    <name type="scientific">Candidatus Taylorbacteria bacterium CG11_big_fil_rev_8_21_14_0_20_46_11</name>
    <dbReference type="NCBI Taxonomy" id="1975025"/>
    <lineage>
        <taxon>Bacteria</taxon>
        <taxon>Candidatus Tayloriibacteriota</taxon>
    </lineage>
</organism>
<evidence type="ECO:0000256" key="6">
    <source>
        <dbReference type="ARBA" id="ARBA00022842"/>
    </source>
</evidence>
<dbReference type="SFLD" id="SFLDG01136">
    <property type="entry name" value="C1.6:_Phosphoserine_Phosphatas"/>
    <property type="match status" value="1"/>
</dbReference>
<evidence type="ECO:0000256" key="5">
    <source>
        <dbReference type="ARBA" id="ARBA00022801"/>
    </source>
</evidence>
<comment type="cofactor">
    <cofactor evidence="1">
        <name>Mg(2+)</name>
        <dbReference type="ChEBI" id="CHEBI:18420"/>
    </cofactor>
</comment>
<gene>
    <name evidence="7" type="ORF">COV91_00785</name>
</gene>
<dbReference type="InterPro" id="IPR036412">
    <property type="entry name" value="HAD-like_sf"/>
</dbReference>
<dbReference type="PANTHER" id="PTHR21485">
    <property type="entry name" value="HAD SUPERFAMILY MEMBERS CMAS AND KDSC"/>
    <property type="match status" value="1"/>
</dbReference>
<dbReference type="InterPro" id="IPR010023">
    <property type="entry name" value="KdsC_fam"/>
</dbReference>
<protein>
    <submittedName>
        <fullName evidence="7">3-deoxy-D-manno-octulosonate 8-phosphate phosphatase</fullName>
    </submittedName>
</protein>
<dbReference type="NCBIfam" id="TIGR01670">
    <property type="entry name" value="KdsC-phosphatas"/>
    <property type="match status" value="1"/>
</dbReference>
<dbReference type="EMBL" id="PCVG01000014">
    <property type="protein sequence ID" value="PIQ69009.1"/>
    <property type="molecule type" value="Genomic_DNA"/>
</dbReference>
<dbReference type="GO" id="GO:0008781">
    <property type="term" value="F:N-acylneuraminate cytidylyltransferase activity"/>
    <property type="evidence" value="ECO:0007669"/>
    <property type="project" value="TreeGrafter"/>
</dbReference>
<keyword evidence="6" id="KW-0460">Magnesium</keyword>
<evidence type="ECO:0000313" key="8">
    <source>
        <dbReference type="Proteomes" id="UP000229342"/>
    </source>
</evidence>
<keyword evidence="4" id="KW-0479">Metal-binding</keyword>
<comment type="similarity">
    <text evidence="2">Belongs to the KdsC family.</text>
</comment>
<dbReference type="AlphaFoldDB" id="A0A2H0KCP8"/>
<dbReference type="Proteomes" id="UP000229342">
    <property type="component" value="Unassembled WGS sequence"/>
</dbReference>
<dbReference type="SUPFAM" id="SSF56784">
    <property type="entry name" value="HAD-like"/>
    <property type="match status" value="1"/>
</dbReference>
<dbReference type="SFLD" id="SFLDG01138">
    <property type="entry name" value="C1.6.2:_Deoxy-d-mannose-octulo"/>
    <property type="match status" value="1"/>
</dbReference>
<evidence type="ECO:0000256" key="3">
    <source>
        <dbReference type="ARBA" id="ARBA00011881"/>
    </source>
</evidence>
<dbReference type="GO" id="GO:0046872">
    <property type="term" value="F:metal ion binding"/>
    <property type="evidence" value="ECO:0007669"/>
    <property type="project" value="UniProtKB-KW"/>
</dbReference>
<name>A0A2H0KCP8_9BACT</name>
<accession>A0A2H0KCP8</accession>
<comment type="caution">
    <text evidence="7">The sequence shown here is derived from an EMBL/GenBank/DDBJ whole genome shotgun (WGS) entry which is preliminary data.</text>
</comment>
<evidence type="ECO:0000256" key="2">
    <source>
        <dbReference type="ARBA" id="ARBA00005893"/>
    </source>
</evidence>
<dbReference type="InterPro" id="IPR023214">
    <property type="entry name" value="HAD_sf"/>
</dbReference>
<proteinExistence type="inferred from homology"/>
<comment type="subunit">
    <text evidence="3">Homotetramer.</text>
</comment>
<dbReference type="SFLD" id="SFLDS00003">
    <property type="entry name" value="Haloacid_Dehalogenase"/>
    <property type="match status" value="1"/>
</dbReference>
<dbReference type="Gene3D" id="3.40.50.1000">
    <property type="entry name" value="HAD superfamily/HAD-like"/>
    <property type="match status" value="1"/>
</dbReference>
<dbReference type="Pfam" id="PF08282">
    <property type="entry name" value="Hydrolase_3"/>
    <property type="match status" value="1"/>
</dbReference>
<evidence type="ECO:0000256" key="4">
    <source>
        <dbReference type="ARBA" id="ARBA00022723"/>
    </source>
</evidence>
<dbReference type="InterPro" id="IPR050793">
    <property type="entry name" value="CMP-NeuNAc_synthase"/>
</dbReference>
<evidence type="ECO:0000313" key="7">
    <source>
        <dbReference type="EMBL" id="PIQ69009.1"/>
    </source>
</evidence>
<dbReference type="PANTHER" id="PTHR21485:SF3">
    <property type="entry name" value="N-ACYLNEURAMINATE CYTIDYLYLTRANSFERASE"/>
    <property type="match status" value="1"/>
</dbReference>